<keyword evidence="9 10" id="KW-0539">Nucleus</keyword>
<dbReference type="InterPro" id="IPR003959">
    <property type="entry name" value="ATPase_AAA_core"/>
</dbReference>
<comment type="subcellular location">
    <subcellularLocation>
        <location evidence="1 10">Nucleus</location>
    </subcellularLocation>
</comment>
<keyword evidence="7" id="KW-0460">Magnesium</keyword>
<dbReference type="Gene3D" id="3.40.50.300">
    <property type="entry name" value="P-loop containing nucleotide triphosphate hydrolases"/>
    <property type="match status" value="1"/>
</dbReference>
<evidence type="ECO:0000256" key="4">
    <source>
        <dbReference type="ARBA" id="ARBA00022723"/>
    </source>
</evidence>
<dbReference type="Pfam" id="PF22606">
    <property type="entry name" value="Cdc6-ORC-like_ATPase_lid"/>
    <property type="match status" value="1"/>
</dbReference>
<dbReference type="GO" id="GO:0005524">
    <property type="term" value="F:ATP binding"/>
    <property type="evidence" value="ECO:0007669"/>
    <property type="project" value="UniProtKB-KW"/>
</dbReference>
<comment type="function">
    <text evidence="10">Component of the origin recognition complex (ORC) that binds origins of replication. DNA-binding is ATP-dependent, however specific DNA sequences that define origins of replication have not been identified so far. ORC is required to assemble the pre-replication complex necessary to initiate DNA replication.</text>
</comment>
<evidence type="ECO:0000256" key="7">
    <source>
        <dbReference type="ARBA" id="ARBA00022842"/>
    </source>
</evidence>
<evidence type="ECO:0000256" key="11">
    <source>
        <dbReference type="SAM" id="MobiDB-lite"/>
    </source>
</evidence>
<dbReference type="PANTHER" id="PTHR10763:SF23">
    <property type="entry name" value="ORIGIN RECOGNITION COMPLEX SUBUNIT 1"/>
    <property type="match status" value="1"/>
</dbReference>
<dbReference type="GO" id="GO:0003688">
    <property type="term" value="F:DNA replication origin binding"/>
    <property type="evidence" value="ECO:0007669"/>
    <property type="project" value="UniProtKB-ARBA"/>
</dbReference>
<organism evidence="13 14">
    <name type="scientific">Paramarasmius palmivorus</name>
    <dbReference type="NCBI Taxonomy" id="297713"/>
    <lineage>
        <taxon>Eukaryota</taxon>
        <taxon>Fungi</taxon>
        <taxon>Dikarya</taxon>
        <taxon>Basidiomycota</taxon>
        <taxon>Agaricomycotina</taxon>
        <taxon>Agaricomycetes</taxon>
        <taxon>Agaricomycetidae</taxon>
        <taxon>Agaricales</taxon>
        <taxon>Marasmiineae</taxon>
        <taxon>Marasmiaceae</taxon>
        <taxon>Paramarasmius</taxon>
    </lineage>
</organism>
<protein>
    <recommendedName>
        <fullName evidence="10">Origin recognition complex subunit 1</fullName>
    </recommendedName>
</protein>
<proteinExistence type="inferred from homology"/>
<dbReference type="PANTHER" id="PTHR10763">
    <property type="entry name" value="CELL DIVISION CONTROL PROTEIN 6-RELATED"/>
    <property type="match status" value="1"/>
</dbReference>
<comment type="caution">
    <text evidence="13">The sequence shown here is derived from an EMBL/GenBank/DDBJ whole genome shotgun (WGS) entry which is preliminary data.</text>
</comment>
<feature type="compositionally biased region" description="Basic residues" evidence="11">
    <location>
        <begin position="281"/>
        <end position="292"/>
    </location>
</feature>
<dbReference type="Gene3D" id="2.30.30.490">
    <property type="match status" value="1"/>
</dbReference>
<evidence type="ECO:0000256" key="8">
    <source>
        <dbReference type="ARBA" id="ARBA00023125"/>
    </source>
</evidence>
<evidence type="ECO:0000256" key="6">
    <source>
        <dbReference type="ARBA" id="ARBA00022840"/>
    </source>
</evidence>
<dbReference type="SUPFAM" id="SSF52540">
    <property type="entry name" value="P-loop containing nucleoside triphosphate hydrolases"/>
    <property type="match status" value="1"/>
</dbReference>
<evidence type="ECO:0000256" key="3">
    <source>
        <dbReference type="ARBA" id="ARBA00022705"/>
    </source>
</evidence>
<evidence type="ECO:0000256" key="10">
    <source>
        <dbReference type="RuleBase" id="RU365058"/>
    </source>
</evidence>
<feature type="domain" description="AAA+ ATPase" evidence="12">
    <location>
        <begin position="468"/>
        <end position="630"/>
    </location>
</feature>
<dbReference type="InterPro" id="IPR003593">
    <property type="entry name" value="AAA+_ATPase"/>
</dbReference>
<dbReference type="AlphaFoldDB" id="A0AAW0BM28"/>
<keyword evidence="5 10" id="KW-0547">Nucleotide-binding</keyword>
<evidence type="ECO:0000256" key="1">
    <source>
        <dbReference type="ARBA" id="ARBA00004123"/>
    </source>
</evidence>
<sequence>MSLCPPMTPRRSRRGQPIVMSPSKAVKGKQATWASSPAFTRPLEPENDLFPEEWEKWREEQEEDEDEKMGDGLETRFYKELHITQPSLANRKGAKGKGKANAEEVTYKLGYVIVDMWETDYEGPEGTGKMKVLVHWFVRPSELPTIRAKRAHHDDEVYYSLSSMDALDPLLILSKCDVRQGQANDLPKSPKKAQWKMSAISEESESDSDEEGPSTSKFTPAERLQCRVAIDSRRGIYYDFGWSQLRKIALRAYESRSAEDWNRIGVKSWDVQPESEASKKSTVRSRQPRKKLKREDKKDDEEPASEDQSSGEEYDDTAQAEESEEDEEMVAASEVDEEEVVEEGEEDGEYNRVPRTPSKRKRGTGSAFTTPKKARGRQLTVQPTPHSKAALSRRRQSSSPSKAMRALPVRRKDPSEGIDDALLRLPEDPWLRAMHALHVGNRPKVLPCREAEYAEVMRNVKDLIEEGSGGCIFISGVPGTGKTATVHAVIEELKSQAEKNVNETNPFTYCEINGLKIPEPTAAYNLLWETVSGHDVQKEGTSQDYSQRQLKRTHEAVQWGKSNSAAVSVVLMDELDQVVTAKQDVIYNFFNWPTIARSQLVVIAVANTFDLPDRVMTGRVRSRLGMLSQAVCLPPEKRKDVIATDGITFAAMSVSGITGDARRALDICRRAVELVRPAGKTAKIGDVKEVIKMMRASPTAAYLRECSLHERIMLASLVKCIKREGVEDIRVGSVKDQHIIYVDSLTSDTDPKRKPAYSELDLVLESLVASRAILLEDGITAMRKAPAERKVVLNLEQSEVERVLSDVGEDRWKKVLCG</sequence>
<feature type="compositionally biased region" description="Acidic residues" evidence="11">
    <location>
        <begin position="298"/>
        <end position="348"/>
    </location>
</feature>
<feature type="region of interest" description="Disordered" evidence="11">
    <location>
        <begin position="1"/>
        <end position="47"/>
    </location>
</feature>
<dbReference type="InterPro" id="IPR027417">
    <property type="entry name" value="P-loop_NTPase"/>
</dbReference>
<dbReference type="FunFam" id="3.40.50.300:FF:000199">
    <property type="entry name" value="Origin recognition complex subunit 1"/>
    <property type="match status" value="1"/>
</dbReference>
<evidence type="ECO:0000313" key="14">
    <source>
        <dbReference type="Proteomes" id="UP001383192"/>
    </source>
</evidence>
<keyword evidence="6 10" id="KW-0067">ATP-binding</keyword>
<name>A0AAW0BM28_9AGAR</name>
<gene>
    <name evidence="13" type="primary">ORC1</name>
    <name evidence="13" type="ORF">VNI00_015338</name>
</gene>
<dbReference type="InterPro" id="IPR054425">
    <property type="entry name" value="Cdc6_ORC1-like_ATPase_lid"/>
</dbReference>
<comment type="similarity">
    <text evidence="2 10">Belongs to the ORC1 family.</text>
</comment>
<dbReference type="Proteomes" id="UP001383192">
    <property type="component" value="Unassembled WGS sequence"/>
</dbReference>
<dbReference type="GO" id="GO:0006270">
    <property type="term" value="P:DNA replication initiation"/>
    <property type="evidence" value="ECO:0007669"/>
    <property type="project" value="TreeGrafter"/>
</dbReference>
<dbReference type="CDD" id="cd00009">
    <property type="entry name" value="AAA"/>
    <property type="match status" value="1"/>
</dbReference>
<feature type="region of interest" description="Disordered" evidence="11">
    <location>
        <begin position="270"/>
        <end position="411"/>
    </location>
</feature>
<dbReference type="InterPro" id="IPR043151">
    <property type="entry name" value="BAH_sf"/>
</dbReference>
<dbReference type="Gene3D" id="1.10.8.60">
    <property type="match status" value="1"/>
</dbReference>
<keyword evidence="8 10" id="KW-0238">DNA-binding</keyword>
<dbReference type="InterPro" id="IPR050311">
    <property type="entry name" value="ORC1/CDC6"/>
</dbReference>
<dbReference type="GO" id="GO:0005664">
    <property type="term" value="C:nuclear origin of replication recognition complex"/>
    <property type="evidence" value="ECO:0007669"/>
    <property type="project" value="TreeGrafter"/>
</dbReference>
<dbReference type="EMBL" id="JAYKXP010000098">
    <property type="protein sequence ID" value="KAK7027249.1"/>
    <property type="molecule type" value="Genomic_DNA"/>
</dbReference>
<dbReference type="Pfam" id="PF00004">
    <property type="entry name" value="AAA"/>
    <property type="match status" value="1"/>
</dbReference>
<keyword evidence="14" id="KW-1185">Reference proteome</keyword>
<feature type="region of interest" description="Disordered" evidence="11">
    <location>
        <begin position="182"/>
        <end position="219"/>
    </location>
</feature>
<evidence type="ECO:0000259" key="12">
    <source>
        <dbReference type="SMART" id="SM00382"/>
    </source>
</evidence>
<accession>A0AAW0BM28</accession>
<dbReference type="GO" id="GO:0016887">
    <property type="term" value="F:ATP hydrolysis activity"/>
    <property type="evidence" value="ECO:0007669"/>
    <property type="project" value="InterPro"/>
</dbReference>
<evidence type="ECO:0000256" key="9">
    <source>
        <dbReference type="ARBA" id="ARBA00023242"/>
    </source>
</evidence>
<evidence type="ECO:0000256" key="5">
    <source>
        <dbReference type="ARBA" id="ARBA00022741"/>
    </source>
</evidence>
<evidence type="ECO:0000256" key="2">
    <source>
        <dbReference type="ARBA" id="ARBA00008398"/>
    </source>
</evidence>
<comment type="subunit">
    <text evidence="10">ORC is composed of six subunits.</text>
</comment>
<dbReference type="GO" id="GO:0046872">
    <property type="term" value="F:metal ion binding"/>
    <property type="evidence" value="ECO:0007669"/>
    <property type="project" value="UniProtKB-KW"/>
</dbReference>
<dbReference type="GO" id="GO:0033314">
    <property type="term" value="P:mitotic DNA replication checkpoint signaling"/>
    <property type="evidence" value="ECO:0007669"/>
    <property type="project" value="TreeGrafter"/>
</dbReference>
<evidence type="ECO:0000313" key="13">
    <source>
        <dbReference type="EMBL" id="KAK7027249.1"/>
    </source>
</evidence>
<dbReference type="SMART" id="SM00382">
    <property type="entry name" value="AAA"/>
    <property type="match status" value="1"/>
</dbReference>
<feature type="compositionally biased region" description="Acidic residues" evidence="11">
    <location>
        <begin position="202"/>
        <end position="212"/>
    </location>
</feature>
<keyword evidence="4" id="KW-0479">Metal-binding</keyword>
<keyword evidence="3 10" id="KW-0235">DNA replication</keyword>
<reference evidence="13 14" key="1">
    <citation type="submission" date="2024-01" db="EMBL/GenBank/DDBJ databases">
        <title>A draft genome for a cacao thread blight-causing isolate of Paramarasmius palmivorus.</title>
        <authorList>
            <person name="Baruah I.K."/>
            <person name="Bukari Y."/>
            <person name="Amoako-Attah I."/>
            <person name="Meinhardt L.W."/>
            <person name="Bailey B.A."/>
            <person name="Cohen S.P."/>
        </authorList>
    </citation>
    <scope>NUCLEOTIDE SEQUENCE [LARGE SCALE GENOMIC DNA]</scope>
    <source>
        <strain evidence="13 14">GH-12</strain>
    </source>
</reference>